<evidence type="ECO:0008006" key="4">
    <source>
        <dbReference type="Google" id="ProtNLM"/>
    </source>
</evidence>
<dbReference type="Pfam" id="PF13185">
    <property type="entry name" value="GAF_2"/>
    <property type="match status" value="1"/>
</dbReference>
<feature type="non-terminal residue" evidence="3">
    <location>
        <position position="1"/>
    </location>
</feature>
<feature type="domain" description="PAS" evidence="1">
    <location>
        <begin position="236"/>
        <end position="272"/>
    </location>
</feature>
<comment type="caution">
    <text evidence="3">The sequence shown here is derived from an EMBL/GenBank/DDBJ whole genome shotgun (WGS) entry which is preliminary data.</text>
</comment>
<feature type="non-terminal residue" evidence="3">
    <location>
        <position position="272"/>
    </location>
</feature>
<dbReference type="InterPro" id="IPR003018">
    <property type="entry name" value="GAF"/>
</dbReference>
<feature type="domain" description="PAC" evidence="2">
    <location>
        <begin position="15"/>
        <end position="67"/>
    </location>
</feature>
<dbReference type="NCBIfam" id="TIGR00229">
    <property type="entry name" value="sensory_box"/>
    <property type="match status" value="2"/>
</dbReference>
<organism evidence="3">
    <name type="scientific">marine sediment metagenome</name>
    <dbReference type="NCBI Taxonomy" id="412755"/>
    <lineage>
        <taxon>unclassified sequences</taxon>
        <taxon>metagenomes</taxon>
        <taxon>ecological metagenomes</taxon>
    </lineage>
</organism>
<dbReference type="SUPFAM" id="SSF55785">
    <property type="entry name" value="PYP-like sensor domain (PAS domain)"/>
    <property type="match status" value="2"/>
</dbReference>
<evidence type="ECO:0000259" key="2">
    <source>
        <dbReference type="PROSITE" id="PS50113"/>
    </source>
</evidence>
<protein>
    <recommendedName>
        <fullName evidence="4">PAC domain-containing protein</fullName>
    </recommendedName>
</protein>
<dbReference type="Gene3D" id="3.30.450.40">
    <property type="match status" value="1"/>
</dbReference>
<dbReference type="InterPro" id="IPR000014">
    <property type="entry name" value="PAS"/>
</dbReference>
<dbReference type="EMBL" id="BARS01021184">
    <property type="protein sequence ID" value="GAG13921.1"/>
    <property type="molecule type" value="Genomic_DNA"/>
</dbReference>
<dbReference type="PROSITE" id="PS50113">
    <property type="entry name" value="PAC"/>
    <property type="match status" value="1"/>
</dbReference>
<evidence type="ECO:0000313" key="3">
    <source>
        <dbReference type="EMBL" id="GAG13921.1"/>
    </source>
</evidence>
<dbReference type="InterPro" id="IPR029016">
    <property type="entry name" value="GAF-like_dom_sf"/>
</dbReference>
<sequence>REIIEQLKDGEIKSAATQYNWLKKDGESILVELNTALLKDEGYNIIGTISNVRDINKRMVVEEELKQRNRELLILNTIICFLNKFLNLGELLDNALEKVIEIMRIEAGALLLLDDANNTFTVETSKGFSPGFVSNVLNINGEKHIIGKTICSGDYFMIDDIETSKIPDTEWLISENISNFLCIPMKTKRKVYGMMMFGHRHLRFFTEPDIELLETIGGQIALSIENSLLYKEMRDSEEKYRLLTESANIGIISFTKEGSIFQFNKKAEDIFG</sequence>
<name>X0WMK1_9ZZZZ</name>
<dbReference type="InterPro" id="IPR035965">
    <property type="entry name" value="PAS-like_dom_sf"/>
</dbReference>
<dbReference type="AlphaFoldDB" id="X0WMK1"/>
<dbReference type="SMART" id="SM00065">
    <property type="entry name" value="GAF"/>
    <property type="match status" value="1"/>
</dbReference>
<dbReference type="PROSITE" id="PS50112">
    <property type="entry name" value="PAS"/>
    <property type="match status" value="1"/>
</dbReference>
<gene>
    <name evidence="3" type="ORF">S01H1_34066</name>
</gene>
<reference evidence="3" key="1">
    <citation type="journal article" date="2014" name="Front. Microbiol.">
        <title>High frequency of phylogenetically diverse reductive dehalogenase-homologous genes in deep subseafloor sedimentary metagenomes.</title>
        <authorList>
            <person name="Kawai M."/>
            <person name="Futagami T."/>
            <person name="Toyoda A."/>
            <person name="Takaki Y."/>
            <person name="Nishi S."/>
            <person name="Hori S."/>
            <person name="Arai W."/>
            <person name="Tsubouchi T."/>
            <person name="Morono Y."/>
            <person name="Uchiyama I."/>
            <person name="Ito T."/>
            <person name="Fujiyama A."/>
            <person name="Inagaki F."/>
            <person name="Takami H."/>
        </authorList>
    </citation>
    <scope>NUCLEOTIDE SEQUENCE</scope>
    <source>
        <strain evidence="3">Expedition CK06-06</strain>
    </source>
</reference>
<dbReference type="InterPro" id="IPR000700">
    <property type="entry name" value="PAS-assoc_C"/>
</dbReference>
<proteinExistence type="predicted"/>
<dbReference type="Gene3D" id="3.30.450.20">
    <property type="entry name" value="PAS domain"/>
    <property type="match status" value="2"/>
</dbReference>
<dbReference type="SUPFAM" id="SSF55781">
    <property type="entry name" value="GAF domain-like"/>
    <property type="match status" value="1"/>
</dbReference>
<evidence type="ECO:0000259" key="1">
    <source>
        <dbReference type="PROSITE" id="PS50112"/>
    </source>
</evidence>
<accession>X0WMK1</accession>